<gene>
    <name evidence="2" type="ORF">BaRGS_00025493</name>
</gene>
<sequence>MAESGRRYVKAKVFTTAKSVCRFFTTAKSVFEFLNLTESKITRDTCTTIRQAEPEADSGQYDECVSDSGDSNTDSGVPGPSLEAIEDGGCTAESEPGDGDYDNESDILCDSESDWEPGSSACVTSCSSDSDSEAHSGTPAAPCQTPGPTDCTSKHLSGEDNINVTVKATCKKHCCKFCGKMNSKMSTHLSRVHKLEPEVKEILGLPKGICKSTARPIARLVALADYSHAVPTGTSGTKRVNNVMLSCSVVY</sequence>
<evidence type="ECO:0000313" key="2">
    <source>
        <dbReference type="EMBL" id="KAK7483326.1"/>
    </source>
</evidence>
<feature type="compositionally biased region" description="Acidic residues" evidence="1">
    <location>
        <begin position="95"/>
        <end position="109"/>
    </location>
</feature>
<evidence type="ECO:0000256" key="1">
    <source>
        <dbReference type="SAM" id="MobiDB-lite"/>
    </source>
</evidence>
<name>A0ABD0K8A6_9CAEN</name>
<feature type="region of interest" description="Disordered" evidence="1">
    <location>
        <begin position="50"/>
        <end position="109"/>
    </location>
</feature>
<dbReference type="AlphaFoldDB" id="A0ABD0K8A6"/>
<evidence type="ECO:0000313" key="3">
    <source>
        <dbReference type="Proteomes" id="UP001519460"/>
    </source>
</evidence>
<accession>A0ABD0K8A6</accession>
<dbReference type="EMBL" id="JACVVK020000229">
    <property type="protein sequence ID" value="KAK7483326.1"/>
    <property type="molecule type" value="Genomic_DNA"/>
</dbReference>
<comment type="caution">
    <text evidence="2">The sequence shown here is derived from an EMBL/GenBank/DDBJ whole genome shotgun (WGS) entry which is preliminary data.</text>
</comment>
<organism evidence="2 3">
    <name type="scientific">Batillaria attramentaria</name>
    <dbReference type="NCBI Taxonomy" id="370345"/>
    <lineage>
        <taxon>Eukaryota</taxon>
        <taxon>Metazoa</taxon>
        <taxon>Spiralia</taxon>
        <taxon>Lophotrochozoa</taxon>
        <taxon>Mollusca</taxon>
        <taxon>Gastropoda</taxon>
        <taxon>Caenogastropoda</taxon>
        <taxon>Sorbeoconcha</taxon>
        <taxon>Cerithioidea</taxon>
        <taxon>Batillariidae</taxon>
        <taxon>Batillaria</taxon>
    </lineage>
</organism>
<reference evidence="2 3" key="1">
    <citation type="journal article" date="2023" name="Sci. Data">
        <title>Genome assembly of the Korean intertidal mud-creeper Batillaria attramentaria.</title>
        <authorList>
            <person name="Patra A.K."/>
            <person name="Ho P.T."/>
            <person name="Jun S."/>
            <person name="Lee S.J."/>
            <person name="Kim Y."/>
            <person name="Won Y.J."/>
        </authorList>
    </citation>
    <scope>NUCLEOTIDE SEQUENCE [LARGE SCALE GENOMIC DNA]</scope>
    <source>
        <strain evidence="2">Wonlab-2016</strain>
    </source>
</reference>
<keyword evidence="3" id="KW-1185">Reference proteome</keyword>
<protein>
    <recommendedName>
        <fullName evidence="4">C2H2-type domain-containing protein</fullName>
    </recommendedName>
</protein>
<proteinExistence type="predicted"/>
<evidence type="ECO:0008006" key="4">
    <source>
        <dbReference type="Google" id="ProtNLM"/>
    </source>
</evidence>
<dbReference type="Proteomes" id="UP001519460">
    <property type="component" value="Unassembled WGS sequence"/>
</dbReference>